<keyword evidence="1" id="KW-0560">Oxidoreductase</keyword>
<dbReference type="Gene3D" id="3.40.50.720">
    <property type="entry name" value="NAD(P)-binding Rossmann-like Domain"/>
    <property type="match status" value="1"/>
</dbReference>
<dbReference type="InterPro" id="IPR002347">
    <property type="entry name" value="SDR_fam"/>
</dbReference>
<evidence type="ECO:0000313" key="3">
    <source>
        <dbReference type="Proteomes" id="UP000799776"/>
    </source>
</evidence>
<proteinExistence type="predicted"/>
<protein>
    <submittedName>
        <fullName evidence="2">NAD(P)-binding protein</fullName>
    </submittedName>
</protein>
<organism evidence="2 3">
    <name type="scientific">Saccharata proteae CBS 121410</name>
    <dbReference type="NCBI Taxonomy" id="1314787"/>
    <lineage>
        <taxon>Eukaryota</taxon>
        <taxon>Fungi</taxon>
        <taxon>Dikarya</taxon>
        <taxon>Ascomycota</taxon>
        <taxon>Pezizomycotina</taxon>
        <taxon>Dothideomycetes</taxon>
        <taxon>Dothideomycetes incertae sedis</taxon>
        <taxon>Botryosphaeriales</taxon>
        <taxon>Saccharataceae</taxon>
        <taxon>Saccharata</taxon>
    </lineage>
</organism>
<dbReference type="PANTHER" id="PTHR43157">
    <property type="entry name" value="PHOSPHATIDYLINOSITOL-GLYCAN BIOSYNTHESIS CLASS F PROTEIN-RELATED"/>
    <property type="match status" value="1"/>
</dbReference>
<dbReference type="Proteomes" id="UP000799776">
    <property type="component" value="Unassembled WGS sequence"/>
</dbReference>
<dbReference type="PANTHER" id="PTHR43157:SF31">
    <property type="entry name" value="PHOSPHATIDYLINOSITOL-GLYCAN BIOSYNTHESIS CLASS F PROTEIN"/>
    <property type="match status" value="1"/>
</dbReference>
<gene>
    <name evidence="2" type="ORF">K490DRAFT_72767</name>
</gene>
<evidence type="ECO:0000313" key="2">
    <source>
        <dbReference type="EMBL" id="KAF2089161.1"/>
    </source>
</evidence>
<evidence type="ECO:0000256" key="1">
    <source>
        <dbReference type="ARBA" id="ARBA00023002"/>
    </source>
</evidence>
<dbReference type="InterPro" id="IPR036291">
    <property type="entry name" value="NAD(P)-bd_dom_sf"/>
</dbReference>
<keyword evidence="3" id="KW-1185">Reference proteome</keyword>
<dbReference type="AlphaFoldDB" id="A0A6A5YE99"/>
<accession>A0A6A5YE99</accession>
<dbReference type="EMBL" id="ML978715">
    <property type="protein sequence ID" value="KAF2089161.1"/>
    <property type="molecule type" value="Genomic_DNA"/>
</dbReference>
<dbReference type="Pfam" id="PF00106">
    <property type="entry name" value="adh_short"/>
    <property type="match status" value="1"/>
</dbReference>
<dbReference type="GO" id="GO:0016491">
    <property type="term" value="F:oxidoreductase activity"/>
    <property type="evidence" value="ECO:0007669"/>
    <property type="project" value="UniProtKB-KW"/>
</dbReference>
<dbReference type="SUPFAM" id="SSF51735">
    <property type="entry name" value="NAD(P)-binding Rossmann-fold domains"/>
    <property type="match status" value="1"/>
</dbReference>
<sequence>MATPSIILGFIYRQLFVTPPEPKEDYTGQTVIVTGANVGLGLETARTITRLGAAKVIITSRSSEKGEAAKEDIEKTTGRTGIVDVWSLDLCSYDSVKAFAARAATLPRLDAVIENAGVAFHHWEWAEDAEITIKTNVISTFLLAFLLLPTLKRSANTHNTLGHLTIVSSEVHFFTSFPERKTSGSIFAHLADKDKARMMDRYNVSKLLEVLTVRHLAQDPALPSNKDNKDYPVVINTVNPGFCYSNLRRNMGQSIFIDLFEKALARTEEVGSRSFVYAAQAGRESHGQYISDSKITPPSKLVQSQEGQVLHDRVWGELKDILESIVPGVTNNV</sequence>
<name>A0A6A5YE99_9PEZI</name>
<dbReference type="OrthoDB" id="542013at2759"/>
<dbReference type="PRINTS" id="PR00081">
    <property type="entry name" value="GDHRDH"/>
</dbReference>
<reference evidence="2" key="1">
    <citation type="journal article" date="2020" name="Stud. Mycol.">
        <title>101 Dothideomycetes genomes: a test case for predicting lifestyles and emergence of pathogens.</title>
        <authorList>
            <person name="Haridas S."/>
            <person name="Albert R."/>
            <person name="Binder M."/>
            <person name="Bloem J."/>
            <person name="Labutti K."/>
            <person name="Salamov A."/>
            <person name="Andreopoulos B."/>
            <person name="Baker S."/>
            <person name="Barry K."/>
            <person name="Bills G."/>
            <person name="Bluhm B."/>
            <person name="Cannon C."/>
            <person name="Castanera R."/>
            <person name="Culley D."/>
            <person name="Daum C."/>
            <person name="Ezra D."/>
            <person name="Gonzalez J."/>
            <person name="Henrissat B."/>
            <person name="Kuo A."/>
            <person name="Liang C."/>
            <person name="Lipzen A."/>
            <person name="Lutzoni F."/>
            <person name="Magnuson J."/>
            <person name="Mondo S."/>
            <person name="Nolan M."/>
            <person name="Ohm R."/>
            <person name="Pangilinan J."/>
            <person name="Park H.-J."/>
            <person name="Ramirez L."/>
            <person name="Alfaro M."/>
            <person name="Sun H."/>
            <person name="Tritt A."/>
            <person name="Yoshinaga Y."/>
            <person name="Zwiers L.-H."/>
            <person name="Turgeon B."/>
            <person name="Goodwin S."/>
            <person name="Spatafora J."/>
            <person name="Crous P."/>
            <person name="Grigoriev I."/>
        </authorList>
    </citation>
    <scope>NUCLEOTIDE SEQUENCE</scope>
    <source>
        <strain evidence="2">CBS 121410</strain>
    </source>
</reference>